<protein>
    <submittedName>
        <fullName evidence="2">Uncharacterized protein</fullName>
    </submittedName>
</protein>
<reference evidence="2" key="2">
    <citation type="submission" date="2023-05" db="EMBL/GenBank/DDBJ databases">
        <authorList>
            <consortium name="Lawrence Berkeley National Laboratory"/>
            <person name="Steindorff A."/>
            <person name="Hensen N."/>
            <person name="Bonometti L."/>
            <person name="Westerberg I."/>
            <person name="Brannstrom I.O."/>
            <person name="Guillou S."/>
            <person name="Cros-Aarteil S."/>
            <person name="Calhoun S."/>
            <person name="Haridas S."/>
            <person name="Kuo A."/>
            <person name="Mondo S."/>
            <person name="Pangilinan J."/>
            <person name="Riley R."/>
            <person name="Labutti K."/>
            <person name="Andreopoulos B."/>
            <person name="Lipzen A."/>
            <person name="Chen C."/>
            <person name="Yanf M."/>
            <person name="Daum C."/>
            <person name="Ng V."/>
            <person name="Clum A."/>
            <person name="Ohm R."/>
            <person name="Martin F."/>
            <person name="Silar P."/>
            <person name="Natvig D."/>
            <person name="Lalanne C."/>
            <person name="Gautier V."/>
            <person name="Ament-Velasquez S.L."/>
            <person name="Kruys A."/>
            <person name="Hutchinson M.I."/>
            <person name="Powell A.J."/>
            <person name="Barry K."/>
            <person name="Miller A.N."/>
            <person name="Grigoriev I.V."/>
            <person name="Debuchy R."/>
            <person name="Gladieux P."/>
            <person name="Thoren M.H."/>
            <person name="Johannesson H."/>
        </authorList>
    </citation>
    <scope>NUCLEOTIDE SEQUENCE</scope>
    <source>
        <strain evidence="2">CBS 315.58</strain>
    </source>
</reference>
<name>A0AAN6XKL8_9PEZI</name>
<organism evidence="2 3">
    <name type="scientific">Triangularia verruculosa</name>
    <dbReference type="NCBI Taxonomy" id="2587418"/>
    <lineage>
        <taxon>Eukaryota</taxon>
        <taxon>Fungi</taxon>
        <taxon>Dikarya</taxon>
        <taxon>Ascomycota</taxon>
        <taxon>Pezizomycotina</taxon>
        <taxon>Sordariomycetes</taxon>
        <taxon>Sordariomycetidae</taxon>
        <taxon>Sordariales</taxon>
        <taxon>Podosporaceae</taxon>
        <taxon>Triangularia</taxon>
    </lineage>
</organism>
<gene>
    <name evidence="2" type="ORF">QBC40DRAFT_325558</name>
</gene>
<sequence length="272" mass="29681">MCIRVLTLTLCICPHRDDPSLCAHAVNLRLSPSEISQEPFTDQGWATRLPTVLQGHADWKLSDDQTQWEHCPAYKARNRCPSDHGGNNNKVIAGKEHLCSETQELAGRSESQWTRVVRRLCEECEDGHGLGTCDFVSTQQHQQQHHRKTSEISMGKPPVDVLGAVGVGRAASGRRASMIPTAGGRDSLSVSSKTVGVKSDESWIRESTRDHASARRKGNVADGDGSAGVSQRAGSLRRNINVGSSSGGRSGLTRSVVGGQKRSPVWQKREWR</sequence>
<comment type="caution">
    <text evidence="2">The sequence shown here is derived from an EMBL/GenBank/DDBJ whole genome shotgun (WGS) entry which is preliminary data.</text>
</comment>
<dbReference type="Proteomes" id="UP001303160">
    <property type="component" value="Unassembled WGS sequence"/>
</dbReference>
<evidence type="ECO:0000313" key="2">
    <source>
        <dbReference type="EMBL" id="KAK4200945.1"/>
    </source>
</evidence>
<evidence type="ECO:0000256" key="1">
    <source>
        <dbReference type="SAM" id="MobiDB-lite"/>
    </source>
</evidence>
<accession>A0AAN6XKL8</accession>
<dbReference type="EMBL" id="MU863913">
    <property type="protein sequence ID" value="KAK4200945.1"/>
    <property type="molecule type" value="Genomic_DNA"/>
</dbReference>
<feature type="region of interest" description="Disordered" evidence="1">
    <location>
        <begin position="177"/>
        <end position="272"/>
    </location>
</feature>
<feature type="compositionally biased region" description="Basic and acidic residues" evidence="1">
    <location>
        <begin position="198"/>
        <end position="213"/>
    </location>
</feature>
<evidence type="ECO:0000313" key="3">
    <source>
        <dbReference type="Proteomes" id="UP001303160"/>
    </source>
</evidence>
<keyword evidence="3" id="KW-1185">Reference proteome</keyword>
<proteinExistence type="predicted"/>
<dbReference type="AlphaFoldDB" id="A0AAN6XKL8"/>
<reference evidence="2" key="1">
    <citation type="journal article" date="2023" name="Mol. Phylogenet. Evol.">
        <title>Genome-scale phylogeny and comparative genomics of the fungal order Sordariales.</title>
        <authorList>
            <person name="Hensen N."/>
            <person name="Bonometti L."/>
            <person name="Westerberg I."/>
            <person name="Brannstrom I.O."/>
            <person name="Guillou S."/>
            <person name="Cros-Aarteil S."/>
            <person name="Calhoun S."/>
            <person name="Haridas S."/>
            <person name="Kuo A."/>
            <person name="Mondo S."/>
            <person name="Pangilinan J."/>
            <person name="Riley R."/>
            <person name="LaButti K."/>
            <person name="Andreopoulos B."/>
            <person name="Lipzen A."/>
            <person name="Chen C."/>
            <person name="Yan M."/>
            <person name="Daum C."/>
            <person name="Ng V."/>
            <person name="Clum A."/>
            <person name="Steindorff A."/>
            <person name="Ohm R.A."/>
            <person name="Martin F."/>
            <person name="Silar P."/>
            <person name="Natvig D.O."/>
            <person name="Lalanne C."/>
            <person name="Gautier V."/>
            <person name="Ament-Velasquez S.L."/>
            <person name="Kruys A."/>
            <person name="Hutchinson M.I."/>
            <person name="Powell A.J."/>
            <person name="Barry K."/>
            <person name="Miller A.N."/>
            <person name="Grigoriev I.V."/>
            <person name="Debuchy R."/>
            <person name="Gladieux P."/>
            <person name="Hiltunen Thoren M."/>
            <person name="Johannesson H."/>
        </authorList>
    </citation>
    <scope>NUCLEOTIDE SEQUENCE</scope>
    <source>
        <strain evidence="2">CBS 315.58</strain>
    </source>
</reference>